<dbReference type="OMA" id="YMVFASI"/>
<reference evidence="1 2" key="1">
    <citation type="submission" date="2016-10" db="EMBL/GenBank/DDBJ databases">
        <title>Genome sequence of the basidiomycete white-rot fungus Trametes pubescens.</title>
        <authorList>
            <person name="Makela M.R."/>
            <person name="Granchi Z."/>
            <person name="Peng M."/>
            <person name="De Vries R.P."/>
            <person name="Grigoriev I."/>
            <person name="Riley R."/>
            <person name="Hilden K."/>
        </authorList>
    </citation>
    <scope>NUCLEOTIDE SEQUENCE [LARGE SCALE GENOMIC DNA]</scope>
    <source>
        <strain evidence="1 2">FBCC735</strain>
    </source>
</reference>
<comment type="caution">
    <text evidence="1">The sequence shown here is derived from an EMBL/GenBank/DDBJ whole genome shotgun (WGS) entry which is preliminary data.</text>
</comment>
<accession>A0A1M2VGZ1</accession>
<sequence>MTFNLKLKNYMVFASIFKGTKGDQQSIHWRDFIRAMDNVGFDCYKERGTVRTFKSRSLEVKSTFRCREPQDRVLTARKQKL</sequence>
<dbReference type="AlphaFoldDB" id="A0A1M2VGZ1"/>
<protein>
    <submittedName>
        <fullName evidence="1">Uncharacterized protein</fullName>
    </submittedName>
</protein>
<evidence type="ECO:0000313" key="1">
    <source>
        <dbReference type="EMBL" id="OJT06860.1"/>
    </source>
</evidence>
<organism evidence="1 2">
    <name type="scientific">Trametes pubescens</name>
    <name type="common">White-rot fungus</name>
    <dbReference type="NCBI Taxonomy" id="154538"/>
    <lineage>
        <taxon>Eukaryota</taxon>
        <taxon>Fungi</taxon>
        <taxon>Dikarya</taxon>
        <taxon>Basidiomycota</taxon>
        <taxon>Agaricomycotina</taxon>
        <taxon>Agaricomycetes</taxon>
        <taxon>Polyporales</taxon>
        <taxon>Polyporaceae</taxon>
        <taxon>Trametes</taxon>
    </lineage>
</organism>
<keyword evidence="2" id="KW-1185">Reference proteome</keyword>
<evidence type="ECO:0000313" key="2">
    <source>
        <dbReference type="Proteomes" id="UP000184267"/>
    </source>
</evidence>
<proteinExistence type="predicted"/>
<dbReference type="Proteomes" id="UP000184267">
    <property type="component" value="Unassembled WGS sequence"/>
</dbReference>
<dbReference type="OrthoDB" id="2758557at2759"/>
<dbReference type="EMBL" id="MNAD01001250">
    <property type="protein sequence ID" value="OJT06860.1"/>
    <property type="molecule type" value="Genomic_DNA"/>
</dbReference>
<gene>
    <name evidence="1" type="ORF">TRAPUB_2299</name>
</gene>
<name>A0A1M2VGZ1_TRAPU</name>